<dbReference type="Pfam" id="PF01182">
    <property type="entry name" value="Glucosamine_iso"/>
    <property type="match status" value="1"/>
</dbReference>
<dbReference type="GO" id="GO:0017057">
    <property type="term" value="F:6-phosphogluconolactonase activity"/>
    <property type="evidence" value="ECO:0007669"/>
    <property type="project" value="InterPro"/>
</dbReference>
<proteinExistence type="inferred from homology"/>
<dbReference type="InterPro" id="IPR039104">
    <property type="entry name" value="6PGL"/>
</dbReference>
<dbReference type="PANTHER" id="PTHR11054:SF0">
    <property type="entry name" value="6-PHOSPHOGLUCONOLACTONASE"/>
    <property type="match status" value="1"/>
</dbReference>
<dbReference type="GO" id="GO:0006098">
    <property type="term" value="P:pentose-phosphate shunt"/>
    <property type="evidence" value="ECO:0007669"/>
    <property type="project" value="InterPro"/>
</dbReference>
<dbReference type="SUPFAM" id="SSF100950">
    <property type="entry name" value="NagB/RpiA/CoA transferase-like"/>
    <property type="match status" value="1"/>
</dbReference>
<gene>
    <name evidence="3" type="ORF">UFOPK1433_00349</name>
</gene>
<accession>A0A6J6BI38</accession>
<organism evidence="3">
    <name type="scientific">freshwater metagenome</name>
    <dbReference type="NCBI Taxonomy" id="449393"/>
    <lineage>
        <taxon>unclassified sequences</taxon>
        <taxon>metagenomes</taxon>
        <taxon>ecological metagenomes</taxon>
    </lineage>
</organism>
<dbReference type="GO" id="GO:0005975">
    <property type="term" value="P:carbohydrate metabolic process"/>
    <property type="evidence" value="ECO:0007669"/>
    <property type="project" value="InterPro"/>
</dbReference>
<dbReference type="InterPro" id="IPR005900">
    <property type="entry name" value="6-phosphogluconolactonase_DevB"/>
</dbReference>
<dbReference type="InterPro" id="IPR037171">
    <property type="entry name" value="NagB/RpiA_transferase-like"/>
</dbReference>
<dbReference type="CDD" id="cd01400">
    <property type="entry name" value="6PGL"/>
    <property type="match status" value="1"/>
</dbReference>
<protein>
    <submittedName>
        <fullName evidence="3">Unannotated protein</fullName>
    </submittedName>
</protein>
<dbReference type="EMBL" id="CAEZSN010000026">
    <property type="protein sequence ID" value="CAB4538083.1"/>
    <property type="molecule type" value="Genomic_DNA"/>
</dbReference>
<feature type="domain" description="Glucosamine/galactosamine-6-phosphate isomerase" evidence="2">
    <location>
        <begin position="11"/>
        <end position="227"/>
    </location>
</feature>
<dbReference type="AlphaFoldDB" id="A0A6J6BI38"/>
<reference evidence="3" key="1">
    <citation type="submission" date="2020-05" db="EMBL/GenBank/DDBJ databases">
        <authorList>
            <person name="Chiriac C."/>
            <person name="Salcher M."/>
            <person name="Ghai R."/>
            <person name="Kavagutti S V."/>
        </authorList>
    </citation>
    <scope>NUCLEOTIDE SEQUENCE</scope>
</reference>
<name>A0A6J6BI38_9ZZZZ</name>
<dbReference type="InterPro" id="IPR006148">
    <property type="entry name" value="Glc/Gal-6P_isomerase"/>
</dbReference>
<evidence type="ECO:0000256" key="1">
    <source>
        <dbReference type="ARBA" id="ARBA00010662"/>
    </source>
</evidence>
<evidence type="ECO:0000313" key="3">
    <source>
        <dbReference type="EMBL" id="CAB4538083.1"/>
    </source>
</evidence>
<sequence length="240" mass="26410">MVRALVNRFPNSAAVAEQVALDLFSFVRETLERKDRVDIALTGGTVGIATLAAASQLPFNDLDLSRIHIWWGDERYVEADSLDRNAVQARNAWLRTLGITDENIHEFPSSESGLTVSEAAQKFNEEFLESGIHFDLMLMGMGPDGHIASLFPGKDNWKTTVAVTYEENSPKPPSQRLSFSYAEINNSNQIWFTVAGSDKAAAVAVAFGDDPESLPVGRARGKEKTVWYVDQTAGNLVWGC</sequence>
<evidence type="ECO:0000259" key="2">
    <source>
        <dbReference type="Pfam" id="PF01182"/>
    </source>
</evidence>
<dbReference type="NCBIfam" id="TIGR01198">
    <property type="entry name" value="pgl"/>
    <property type="match status" value="1"/>
</dbReference>
<dbReference type="Gene3D" id="3.40.50.1360">
    <property type="match status" value="1"/>
</dbReference>
<comment type="similarity">
    <text evidence="1">Belongs to the glucosamine/galactosamine-6-phosphate isomerase family. 6-phosphogluconolactonase subfamily.</text>
</comment>
<dbReference type="PANTHER" id="PTHR11054">
    <property type="entry name" value="6-PHOSPHOGLUCONOLACTONASE"/>
    <property type="match status" value="1"/>
</dbReference>